<name>A0A1M4XD44_9FLAO</name>
<dbReference type="InterPro" id="IPR029058">
    <property type="entry name" value="AB_hydrolase_fold"/>
</dbReference>
<dbReference type="Gene3D" id="3.40.50.1820">
    <property type="entry name" value="alpha/beta hydrolase"/>
    <property type="match status" value="1"/>
</dbReference>
<proteinExistence type="predicted"/>
<protein>
    <recommendedName>
        <fullName evidence="3">Alpha/beta hydrolase</fullName>
    </recommendedName>
</protein>
<gene>
    <name evidence="1" type="ORF">SAMN05444278_10884</name>
</gene>
<accession>A0A1M4XD44</accession>
<evidence type="ECO:0008006" key="3">
    <source>
        <dbReference type="Google" id="ProtNLM"/>
    </source>
</evidence>
<keyword evidence="2" id="KW-1185">Reference proteome</keyword>
<evidence type="ECO:0000313" key="1">
    <source>
        <dbReference type="EMBL" id="SHE91398.1"/>
    </source>
</evidence>
<organism evidence="1 2">
    <name type="scientific">Psychroflexus salarius</name>
    <dbReference type="NCBI Taxonomy" id="1155689"/>
    <lineage>
        <taxon>Bacteria</taxon>
        <taxon>Pseudomonadati</taxon>
        <taxon>Bacteroidota</taxon>
        <taxon>Flavobacteriia</taxon>
        <taxon>Flavobacteriales</taxon>
        <taxon>Flavobacteriaceae</taxon>
        <taxon>Psychroflexus</taxon>
    </lineage>
</organism>
<dbReference type="Proteomes" id="UP000184462">
    <property type="component" value="Unassembled WGS sequence"/>
</dbReference>
<dbReference type="STRING" id="1155689.SAMN05444278_10884"/>
<evidence type="ECO:0000313" key="2">
    <source>
        <dbReference type="Proteomes" id="UP000184462"/>
    </source>
</evidence>
<dbReference type="EMBL" id="FQTW01000008">
    <property type="protein sequence ID" value="SHE91398.1"/>
    <property type="molecule type" value="Genomic_DNA"/>
</dbReference>
<reference evidence="1 2" key="1">
    <citation type="submission" date="2016-11" db="EMBL/GenBank/DDBJ databases">
        <authorList>
            <person name="Jaros S."/>
            <person name="Januszkiewicz K."/>
            <person name="Wedrychowicz H."/>
        </authorList>
    </citation>
    <scope>NUCLEOTIDE SEQUENCE [LARGE SCALE GENOMIC DNA]</scope>
    <source>
        <strain evidence="1 2">DSM 25661</strain>
    </source>
</reference>
<dbReference type="AlphaFoldDB" id="A0A1M4XD44"/>
<dbReference type="SUPFAM" id="SSF53474">
    <property type="entry name" value="alpha/beta-Hydrolases"/>
    <property type="match status" value="1"/>
</dbReference>
<sequence>MVRLVDPLGDESLESYAKRLSEHIPKNDEVVLIGVSFGGIIVQEIHKLVNAKKVIIISSVKHCKRLGYSNPNYQYSEQLKLIF</sequence>